<dbReference type="InterPro" id="IPR000884">
    <property type="entry name" value="TSP1_rpt"/>
</dbReference>
<keyword evidence="8" id="KW-0677">Repeat</keyword>
<proteinExistence type="predicted"/>
<evidence type="ECO:0000256" key="16">
    <source>
        <dbReference type="PIRSR" id="PIRSR613273-2"/>
    </source>
</evidence>
<dbReference type="Pfam" id="PF01421">
    <property type="entry name" value="Reprolysin"/>
    <property type="match status" value="1"/>
</dbReference>
<feature type="domain" description="Peptidase M12B" evidence="20">
    <location>
        <begin position="97"/>
        <end position="307"/>
    </location>
</feature>
<comment type="cofactor">
    <cofactor evidence="16">
        <name>Zn(2+)</name>
        <dbReference type="ChEBI" id="CHEBI:29105"/>
    </cofactor>
    <text evidence="16">Binds 1 zinc ion per subunit.</text>
</comment>
<keyword evidence="9" id="KW-0378">Hydrolase</keyword>
<organism evidence="21 22">
    <name type="scientific">Crenichthys baileyi</name>
    <name type="common">White River springfish</name>
    <dbReference type="NCBI Taxonomy" id="28760"/>
    <lineage>
        <taxon>Eukaryota</taxon>
        <taxon>Metazoa</taxon>
        <taxon>Chordata</taxon>
        <taxon>Craniata</taxon>
        <taxon>Vertebrata</taxon>
        <taxon>Euteleostomi</taxon>
        <taxon>Actinopterygii</taxon>
        <taxon>Neopterygii</taxon>
        <taxon>Teleostei</taxon>
        <taxon>Neoteleostei</taxon>
        <taxon>Acanthomorphata</taxon>
        <taxon>Ovalentaria</taxon>
        <taxon>Atherinomorphae</taxon>
        <taxon>Cyprinodontiformes</taxon>
        <taxon>Goodeidae</taxon>
        <taxon>Crenichthys</taxon>
    </lineage>
</organism>
<evidence type="ECO:0000313" key="21">
    <source>
        <dbReference type="EMBL" id="KAK5601772.1"/>
    </source>
</evidence>
<comment type="caution">
    <text evidence="18">Lacks conserved residue(s) required for the propagation of feature annotation.</text>
</comment>
<gene>
    <name evidence="21" type="ORF">CRENBAI_020770</name>
</gene>
<dbReference type="InterPro" id="IPR001590">
    <property type="entry name" value="Peptidase_M12B"/>
</dbReference>
<dbReference type="CDD" id="cd04273">
    <property type="entry name" value="ZnMc_ADAMTS_like"/>
    <property type="match status" value="1"/>
</dbReference>
<evidence type="ECO:0000256" key="4">
    <source>
        <dbReference type="ARBA" id="ARBA00022670"/>
    </source>
</evidence>
<dbReference type="Pfam" id="PF17771">
    <property type="entry name" value="ADAMTS_CR_2"/>
    <property type="match status" value="1"/>
</dbReference>
<keyword evidence="10 16" id="KW-0862">Zinc</keyword>
<dbReference type="Pfam" id="PF19030">
    <property type="entry name" value="TSP1_ADAMTS"/>
    <property type="match status" value="6"/>
</dbReference>
<feature type="disulfide bond" evidence="17">
    <location>
        <begin position="409"/>
        <end position="447"/>
    </location>
</feature>
<dbReference type="GO" id="GO:0004222">
    <property type="term" value="F:metalloendopeptidase activity"/>
    <property type="evidence" value="ECO:0007669"/>
    <property type="project" value="InterPro"/>
</dbReference>
<feature type="active site" evidence="15 18">
    <location>
        <position position="244"/>
    </location>
</feature>
<feature type="binding site" evidence="16">
    <location>
        <position position="184"/>
    </location>
    <ligand>
        <name>Ca(2+)</name>
        <dbReference type="ChEBI" id="CHEBI:29108"/>
        <label>2</label>
    </ligand>
</feature>
<dbReference type="InterPro" id="IPR045371">
    <property type="entry name" value="ADAMTS_CR_3"/>
</dbReference>
<dbReference type="EMBL" id="JAHHUM010002648">
    <property type="protein sequence ID" value="KAK5601772.1"/>
    <property type="molecule type" value="Genomic_DNA"/>
</dbReference>
<dbReference type="InterPro" id="IPR036383">
    <property type="entry name" value="TSP1_rpt_sf"/>
</dbReference>
<keyword evidence="4" id="KW-0645">Protease</keyword>
<dbReference type="FunFam" id="2.20.100.10:FF:000006">
    <property type="entry name" value="A disintegrin and metalloproteinase with thrombospondin motifs 1"/>
    <property type="match status" value="1"/>
</dbReference>
<evidence type="ECO:0000256" key="11">
    <source>
        <dbReference type="ARBA" id="ARBA00023049"/>
    </source>
</evidence>
<feature type="binding site" evidence="16 18">
    <location>
        <position position="247"/>
    </location>
    <ligand>
        <name>Zn(2+)</name>
        <dbReference type="ChEBI" id="CHEBI:29105"/>
        <note>catalytic</note>
    </ligand>
</feature>
<dbReference type="FunFam" id="3.40.390.10:FF:000001">
    <property type="entry name" value="A disintegrin and metalloproteinase with thrombospondin motifs 1"/>
    <property type="match status" value="1"/>
</dbReference>
<comment type="subcellular location">
    <subcellularLocation>
        <location evidence="1">Secreted</location>
        <location evidence="1">Extracellular space</location>
        <location evidence="1">Extracellular matrix</location>
    </subcellularLocation>
</comment>
<evidence type="ECO:0000256" key="3">
    <source>
        <dbReference type="ARBA" id="ARBA00022530"/>
    </source>
</evidence>
<dbReference type="Pfam" id="PF00090">
    <property type="entry name" value="TSP_1"/>
    <property type="match status" value="1"/>
</dbReference>
<accession>A0AAV9R084</accession>
<feature type="disulfide bond" evidence="17">
    <location>
        <begin position="329"/>
        <end position="352"/>
    </location>
</feature>
<feature type="binding site" evidence="16">
    <location>
        <position position="191"/>
    </location>
    <ligand>
        <name>Ca(2+)</name>
        <dbReference type="ChEBI" id="CHEBI:29108"/>
        <label>1</label>
    </ligand>
</feature>
<feature type="compositionally biased region" description="Low complexity" evidence="19">
    <location>
        <begin position="984"/>
        <end position="993"/>
    </location>
</feature>
<keyword evidence="6 16" id="KW-0479">Metal-binding</keyword>
<keyword evidence="2" id="KW-0964">Secreted</keyword>
<feature type="binding site" evidence="16">
    <location>
        <position position="305"/>
    </location>
    <ligand>
        <name>Ca(2+)</name>
        <dbReference type="ChEBI" id="CHEBI:29108"/>
        <label>2</label>
    </ligand>
</feature>
<dbReference type="PROSITE" id="PS50215">
    <property type="entry name" value="ADAM_MEPRO"/>
    <property type="match status" value="1"/>
</dbReference>
<evidence type="ECO:0000256" key="2">
    <source>
        <dbReference type="ARBA" id="ARBA00022525"/>
    </source>
</evidence>
<feature type="binding site" evidence="16">
    <location>
        <position position="305"/>
    </location>
    <ligand>
        <name>Ca(2+)</name>
        <dbReference type="ChEBI" id="CHEBI:29108"/>
        <label>1</label>
    </ligand>
</feature>
<keyword evidence="11" id="KW-0482">Metalloprotease</keyword>
<dbReference type="Gene3D" id="2.60.120.830">
    <property type="match status" value="1"/>
</dbReference>
<feature type="binding site" evidence="16 18">
    <location>
        <position position="243"/>
    </location>
    <ligand>
        <name>Zn(2+)</name>
        <dbReference type="ChEBI" id="CHEBI:29105"/>
        <note>catalytic</note>
    </ligand>
</feature>
<evidence type="ECO:0000256" key="9">
    <source>
        <dbReference type="ARBA" id="ARBA00022801"/>
    </source>
</evidence>
<keyword evidence="16" id="KW-0106">Calcium</keyword>
<feature type="disulfide bond" evidence="17">
    <location>
        <begin position="260"/>
        <end position="286"/>
    </location>
</feature>
<dbReference type="InterPro" id="IPR041645">
    <property type="entry name" value="ADAMTS_CR_2"/>
</dbReference>
<dbReference type="SUPFAM" id="SSF55486">
    <property type="entry name" value="Metalloproteases ('zincins'), catalytic domain"/>
    <property type="match status" value="1"/>
</dbReference>
<evidence type="ECO:0000256" key="6">
    <source>
        <dbReference type="ARBA" id="ARBA00022723"/>
    </source>
</evidence>
<evidence type="ECO:0000259" key="20">
    <source>
        <dbReference type="PROSITE" id="PS50215"/>
    </source>
</evidence>
<evidence type="ECO:0000256" key="8">
    <source>
        <dbReference type="ARBA" id="ARBA00022737"/>
    </source>
</evidence>
<dbReference type="FunFam" id="2.20.100.10:FF:000005">
    <property type="entry name" value="ADAM metallopeptidase with thrombospondin type 1 motif 9"/>
    <property type="match status" value="2"/>
</dbReference>
<keyword evidence="7" id="KW-0732">Signal</keyword>
<dbReference type="GO" id="GO:0030198">
    <property type="term" value="P:extracellular matrix organization"/>
    <property type="evidence" value="ECO:0007669"/>
    <property type="project" value="InterPro"/>
</dbReference>
<feature type="disulfide bond" evidence="17">
    <location>
        <begin position="347"/>
        <end position="377"/>
    </location>
</feature>
<dbReference type="SUPFAM" id="SSF82895">
    <property type="entry name" value="TSP-1 type 1 repeat"/>
    <property type="match status" value="7"/>
</dbReference>
<feature type="disulfide bond" evidence="17">
    <location>
        <begin position="340"/>
        <end position="358"/>
    </location>
</feature>
<dbReference type="SMART" id="SM00209">
    <property type="entry name" value="TSP1"/>
    <property type="match status" value="7"/>
</dbReference>
<feature type="compositionally biased region" description="Basic and acidic residues" evidence="19">
    <location>
        <begin position="65"/>
        <end position="78"/>
    </location>
</feature>
<evidence type="ECO:0000256" key="5">
    <source>
        <dbReference type="ARBA" id="ARBA00022685"/>
    </source>
</evidence>
<dbReference type="Gene3D" id="3.40.1620.60">
    <property type="match status" value="1"/>
</dbReference>
<dbReference type="Gene3D" id="3.40.390.10">
    <property type="entry name" value="Collagenase (Catalytic Domain)"/>
    <property type="match status" value="1"/>
</dbReference>
<feature type="binding site" evidence="16 18">
    <location>
        <position position="253"/>
    </location>
    <ligand>
        <name>Zn(2+)</name>
        <dbReference type="ChEBI" id="CHEBI:29105"/>
        <note>catalytic</note>
    </ligand>
</feature>
<keyword evidence="13 17" id="KW-1015">Disulfide bond</keyword>
<dbReference type="InterPro" id="IPR006586">
    <property type="entry name" value="ADAM_Cys-rich"/>
</dbReference>
<keyword evidence="14" id="KW-0325">Glycoprotein</keyword>
<evidence type="ECO:0000256" key="10">
    <source>
        <dbReference type="ARBA" id="ARBA00022833"/>
    </source>
</evidence>
<reference evidence="21 22" key="1">
    <citation type="submission" date="2021-06" db="EMBL/GenBank/DDBJ databases">
        <authorList>
            <person name="Palmer J.M."/>
        </authorList>
    </citation>
    <scope>NUCLEOTIDE SEQUENCE [LARGE SCALE GENOMIC DNA]</scope>
    <source>
        <strain evidence="21 22">MEX-2019</strain>
        <tissue evidence="21">Muscle</tissue>
    </source>
</reference>
<dbReference type="Proteomes" id="UP001311232">
    <property type="component" value="Unassembled WGS sequence"/>
</dbReference>
<evidence type="ECO:0000256" key="12">
    <source>
        <dbReference type="ARBA" id="ARBA00023145"/>
    </source>
</evidence>
<evidence type="ECO:0000256" key="14">
    <source>
        <dbReference type="ARBA" id="ARBA00023180"/>
    </source>
</evidence>
<evidence type="ECO:0000256" key="19">
    <source>
        <dbReference type="SAM" id="MobiDB-lite"/>
    </source>
</evidence>
<keyword evidence="22" id="KW-1185">Reference proteome</keyword>
<dbReference type="Gene3D" id="2.20.100.10">
    <property type="entry name" value="Thrombospondin type-1 (TSP1) repeat"/>
    <property type="match status" value="6"/>
</dbReference>
<dbReference type="InterPro" id="IPR024079">
    <property type="entry name" value="MetalloPept_cat_dom_sf"/>
</dbReference>
<dbReference type="PRINTS" id="PR01857">
    <property type="entry name" value="ADAMTSFAMILY"/>
</dbReference>
<dbReference type="SMART" id="SM00608">
    <property type="entry name" value="ACR"/>
    <property type="match status" value="1"/>
</dbReference>
<dbReference type="InterPro" id="IPR010294">
    <property type="entry name" value="ADAMTS_spacer1"/>
</dbReference>
<keyword evidence="5" id="KW-0165">Cleavage on pair of basic residues</keyword>
<feature type="disulfide bond" evidence="17">
    <location>
        <begin position="420"/>
        <end position="432"/>
    </location>
</feature>
<evidence type="ECO:0000256" key="17">
    <source>
        <dbReference type="PIRSR" id="PIRSR613273-3"/>
    </source>
</evidence>
<name>A0AAV9R084_9TELE</name>
<feature type="disulfide bond" evidence="17">
    <location>
        <begin position="202"/>
        <end position="209"/>
    </location>
</feature>
<evidence type="ECO:0000256" key="13">
    <source>
        <dbReference type="ARBA" id="ARBA00023157"/>
    </source>
</evidence>
<dbReference type="PANTHER" id="PTHR13723:SF142">
    <property type="entry name" value="A DISINTEGRIN AND METALLOPROTEINASE WITH THROMBOSPONDIN MOTIFS 7"/>
    <property type="match status" value="1"/>
</dbReference>
<feature type="binding site" evidence="16">
    <location>
        <position position="100"/>
    </location>
    <ligand>
        <name>Ca(2+)</name>
        <dbReference type="ChEBI" id="CHEBI:29108"/>
        <label>1</label>
    </ligand>
</feature>
<keyword evidence="12" id="KW-0865">Zymogen</keyword>
<dbReference type="InterPro" id="IPR013273">
    <property type="entry name" value="ADAMTS/ADAMTS-like"/>
</dbReference>
<evidence type="ECO:0000256" key="1">
    <source>
        <dbReference type="ARBA" id="ARBA00004498"/>
    </source>
</evidence>
<feature type="disulfide bond" evidence="17">
    <location>
        <begin position="371"/>
        <end position="382"/>
    </location>
</feature>
<comment type="caution">
    <text evidence="21">The sequence shown here is derived from an EMBL/GenBank/DDBJ whole genome shotgun (WGS) entry which is preliminary data.</text>
</comment>
<dbReference type="Pfam" id="PF19236">
    <property type="entry name" value="ADAMTS_CR_3"/>
    <property type="match status" value="1"/>
</dbReference>
<protein>
    <recommendedName>
        <fullName evidence="20">Peptidase M12B domain-containing protein</fullName>
    </recommendedName>
</protein>
<dbReference type="GO" id="GO:0031012">
    <property type="term" value="C:extracellular matrix"/>
    <property type="evidence" value="ECO:0007669"/>
    <property type="project" value="TreeGrafter"/>
</dbReference>
<dbReference type="GO" id="GO:0006508">
    <property type="term" value="P:proteolysis"/>
    <property type="evidence" value="ECO:0007669"/>
    <property type="project" value="UniProtKB-KW"/>
</dbReference>
<dbReference type="PANTHER" id="PTHR13723">
    <property type="entry name" value="ADAMTS A DISINTEGRIN AND METALLOPROTEASE WITH THROMBOSPONDIN MOTIFS PROTEASE"/>
    <property type="match status" value="1"/>
</dbReference>
<feature type="region of interest" description="Disordered" evidence="19">
    <location>
        <begin position="50"/>
        <end position="83"/>
    </location>
</feature>
<dbReference type="Pfam" id="PF05986">
    <property type="entry name" value="ADAMTS_spacer1"/>
    <property type="match status" value="1"/>
</dbReference>
<sequence length="1485" mass="165892">TGLFKLSSEEFFIQPLEKSGDETSAPQAHAIYRRHVSSPVRSPVIQAISGKPGLNGTCGNQNSHKSFEDTERQRERWERRHQRQRRRIHHRSVSREKWVETLVVADPKMVDYHGSKAVEDYALTVMNIVAGLFRDASIGNAINIVIVRLILLEQDEDDLKITHHADNSLSSFCKWQKKLNMKGDEHPLHHDVAVLLTRKDICAAINMPCETLGLSHVAGMCQPHRSCSISEDTGLPMAFTVAHELGHNFGIQHDGNGNDCEPIGKRPFVMSPQLLYGTFLPRWSRCSRQYITRFLDRGWGWCLDDAPVKDRLSLSSVLPGVLYSAVHQCRLQYGSGSRLCDDKDNVCSTLWCTVGTTCHSKLDGAVDGTSCGEDKWCISGECVPAGNGLESVDGGWASWSEWSACSRTCGAGVQRAERDCENPVPKQRGKYCLGERRKHRICNTTPCQPDRPSFRDIQCTHFNTLPYKGKFYKWEAVINKVNPCELHCRPLNENFSEKMRDAVVDGTLCYEGNKSRDMCINGVCQNIGCDYVINSNSVEDRCGVCNGNGSTCTTVKRTFYESEGIGYVDIGLIPDGAWNILIEEVAEAGNYLALRSDNPSKYFLNGGWTIQWNGEYKAAGAVFIYERTGHLENLTSPGPTMEPLWIQLLFQETNPGVRYEYTVRQNFSEDDDNPRPVYFWKYGSWTECSVTCGRGVQRQIVYCVEKTTGIAEEHFCDPSSRPDDNQTSCYRDPCPAIWWVGDWHKCSASCGSLGQAVRTVLCIQAVGAEEQEALDPSDCKHIPKPESISACNAHIPCPADWNTGSWSKCSATCGPGMRHRNVTCSRNTGVDCEHQNKPLAVTSCQIEDCPQVLDNFGGTEWSGSGWTSKEVLNEIAIPETKPHPKYSTARVQPRNQNDHNYVVEGDFHYHNNIEDNEPSHETSVHIDDFYYDYNFINFHEDLTNELGNFDEESENSHSFSSPQEAKPTHSMKENAWTETPPTPTDTSPATTITELHPLKTEEQQSTKTDDTKAKSEQVNQDEINYFLYEDHLLPVSATRPSPLSTTPRSLTATKGKSLWPEITSTMQSLVFTKNQPVEDETWGQSGEGVENNYSDFSEEENYFNRLTVTPTHSAPAARHQTTDVATKSNARETVEVYISSDEDVESSEPLGSLLPEKATQAVTELESNVSEIPQTTSQYTDIPGAFTVDDWDLNQNHFVTSDSNLWDTKLELSTSSPPPSEKPFSSPIPLIQISVVQNSDNGHPGPSYQSIITSAIPKLNSAYVQHVKSTIPSLPTLPAPASTLHPVQSSASTHIRGTAIWITGNWSICSTSCGLGAIWRTLICSTGSESDCDQTKRPSPARQCYLRPCSTWKVGEWSKCTKNCEGGIKVREVQCFDLRDQRPLRPFHCRAMSIRPLTQMPCNIQTCLNWYTSSWGQCSEVCGGGEQQRIVTCPEIDRCDRDFQPSSIQSCNSQPCAQWLTGSWGQVPLHNNQSYLKTSFIVDLV</sequence>
<keyword evidence="3" id="KW-0272">Extracellular matrix</keyword>
<feature type="binding site" evidence="16">
    <location>
        <position position="184"/>
    </location>
    <ligand>
        <name>Ca(2+)</name>
        <dbReference type="ChEBI" id="CHEBI:29108"/>
        <label>1</label>
    </ligand>
</feature>
<feature type="disulfide bond" evidence="17">
    <location>
        <begin position="221"/>
        <end position="302"/>
    </location>
</feature>
<feature type="region of interest" description="Disordered" evidence="19">
    <location>
        <begin position="948"/>
        <end position="1016"/>
    </location>
</feature>
<feature type="disulfide bond" evidence="17">
    <location>
        <begin position="405"/>
        <end position="442"/>
    </location>
</feature>
<dbReference type="PROSITE" id="PS50092">
    <property type="entry name" value="TSP1"/>
    <property type="match status" value="7"/>
</dbReference>
<dbReference type="FunFam" id="2.60.120.830:FF:000001">
    <property type="entry name" value="A disintegrin and metalloproteinase with thrombospondin motifs 1"/>
    <property type="match status" value="1"/>
</dbReference>
<feature type="non-terminal residue" evidence="21">
    <location>
        <position position="1"/>
    </location>
</feature>
<evidence type="ECO:0000313" key="22">
    <source>
        <dbReference type="Proteomes" id="UP001311232"/>
    </source>
</evidence>
<evidence type="ECO:0000256" key="7">
    <source>
        <dbReference type="ARBA" id="ARBA00022729"/>
    </source>
</evidence>
<feature type="binding site" evidence="16">
    <location>
        <position position="302"/>
    </location>
    <ligand>
        <name>Ca(2+)</name>
        <dbReference type="ChEBI" id="CHEBI:29108"/>
        <label>1</label>
    </ligand>
</feature>
<feature type="binding site" evidence="16">
    <location>
        <position position="100"/>
    </location>
    <ligand>
        <name>Ca(2+)</name>
        <dbReference type="ChEBI" id="CHEBI:29108"/>
        <label>2</label>
    </ligand>
</feature>
<evidence type="ECO:0000256" key="18">
    <source>
        <dbReference type="PROSITE-ProRule" id="PRU00276"/>
    </source>
</evidence>
<dbReference type="InterPro" id="IPR050439">
    <property type="entry name" value="ADAMTS_ADAMTS-like"/>
</dbReference>
<feature type="disulfide bond" evidence="17">
    <location>
        <begin position="173"/>
        <end position="227"/>
    </location>
</feature>
<feature type="compositionally biased region" description="Basic and acidic residues" evidence="19">
    <location>
        <begin position="996"/>
        <end position="1015"/>
    </location>
</feature>
<dbReference type="GO" id="GO:0046872">
    <property type="term" value="F:metal ion binding"/>
    <property type="evidence" value="ECO:0007669"/>
    <property type="project" value="UniProtKB-KW"/>
</dbReference>
<evidence type="ECO:0000256" key="15">
    <source>
        <dbReference type="PIRSR" id="PIRSR613273-1"/>
    </source>
</evidence>